<dbReference type="GO" id="GO:0006260">
    <property type="term" value="P:DNA replication"/>
    <property type="evidence" value="ECO:0007669"/>
    <property type="project" value="TreeGrafter"/>
</dbReference>
<feature type="domain" description="Primosomal DnaI N-terminal" evidence="2">
    <location>
        <begin position="1"/>
        <end position="94"/>
    </location>
</feature>
<dbReference type="Pfam" id="PF00308">
    <property type="entry name" value="Bac_DnaA"/>
    <property type="match status" value="1"/>
</dbReference>
<proteinExistence type="predicted"/>
<reference evidence="3 4" key="1">
    <citation type="submission" date="2017-05" db="EMBL/GenBank/DDBJ databases">
        <title>Vagococcus spp. assemblies.</title>
        <authorList>
            <person name="Gulvik C.A."/>
        </authorList>
    </citation>
    <scope>NUCLEOTIDE SEQUENCE [LARGE SCALE GENOMIC DNA]</scope>
    <source>
        <strain evidence="3 4">CCUG 51432</strain>
    </source>
</reference>
<gene>
    <name evidence="3" type="ORF">CBF29_06030</name>
</gene>
<dbReference type="NCBIfam" id="NF006505">
    <property type="entry name" value="PRK08939.1"/>
    <property type="match status" value="1"/>
</dbReference>
<dbReference type="InterPro" id="IPR013317">
    <property type="entry name" value="DnaA_dom"/>
</dbReference>
<comment type="caution">
    <text evidence="3">The sequence shown here is derived from an EMBL/GenBank/DDBJ whole genome shotgun (WGS) entry which is preliminary data.</text>
</comment>
<evidence type="ECO:0000313" key="4">
    <source>
        <dbReference type="Proteomes" id="UP000287605"/>
    </source>
</evidence>
<dbReference type="InterPro" id="IPR027417">
    <property type="entry name" value="P-loop_NTPase"/>
</dbReference>
<dbReference type="CDD" id="cd00009">
    <property type="entry name" value="AAA"/>
    <property type="match status" value="1"/>
</dbReference>
<organism evidence="3 4">
    <name type="scientific">Vagococcus elongatus</name>
    <dbReference type="NCBI Taxonomy" id="180344"/>
    <lineage>
        <taxon>Bacteria</taxon>
        <taxon>Bacillati</taxon>
        <taxon>Bacillota</taxon>
        <taxon>Bacilli</taxon>
        <taxon>Lactobacillales</taxon>
        <taxon>Enterococcaceae</taxon>
        <taxon>Vagococcus</taxon>
    </lineage>
</organism>
<name>A0A430AXB2_9ENTE</name>
<protein>
    <submittedName>
        <fullName evidence="3">Primosomal protein DnaI</fullName>
    </submittedName>
</protein>
<dbReference type="AlphaFoldDB" id="A0A430AXB2"/>
<dbReference type="InterPro" id="IPR009928">
    <property type="entry name" value="DnaI_N"/>
</dbReference>
<evidence type="ECO:0000313" key="3">
    <source>
        <dbReference type="EMBL" id="RSU12685.1"/>
    </source>
</evidence>
<evidence type="ECO:0000259" key="2">
    <source>
        <dbReference type="Pfam" id="PF07319"/>
    </source>
</evidence>
<dbReference type="PANTHER" id="PTHR30050">
    <property type="entry name" value="CHROMOSOMAL REPLICATION INITIATOR PROTEIN DNAA"/>
    <property type="match status" value="1"/>
</dbReference>
<dbReference type="RefSeq" id="WP_126808465.1">
    <property type="nucleotide sequence ID" value="NZ_NGKA01000007.1"/>
</dbReference>
<sequence>MEHVGKEMEKVIRKNKWNDRFQLLVSEVLGHPQVQEFIEEHKDIMTEEVIEKSYAKLYEFVQERKKYESGDSSMLAPGYEPKLFLNYRSIDVTYVPTKELLARQKEAAIRQRVRAVDIPKDVREAKLSEFHLTAERMEAIEEASSFITAFKSQPKKFQKGLYLQGSFGVGKTYLLGAIANELAQYGFRTTLIHFPTFAVEMKQSIGDNSTGEKLDEVKKSPILMIDDIGADSMTPWVRDDILGVILQYRMQEQLPTFFSSNFDMHQLEHEHLRQSQRGDDEPLKAKRIMERIRYLSKEIKMVGINRRNQE</sequence>
<dbReference type="OrthoDB" id="61127at2"/>
<dbReference type="Pfam" id="PF07319">
    <property type="entry name" value="DnaI_N"/>
    <property type="match status" value="1"/>
</dbReference>
<keyword evidence="4" id="KW-1185">Reference proteome</keyword>
<dbReference type="EMBL" id="NGKA01000007">
    <property type="protein sequence ID" value="RSU12685.1"/>
    <property type="molecule type" value="Genomic_DNA"/>
</dbReference>
<dbReference type="GO" id="GO:0005524">
    <property type="term" value="F:ATP binding"/>
    <property type="evidence" value="ECO:0007669"/>
    <property type="project" value="InterPro"/>
</dbReference>
<dbReference type="Proteomes" id="UP000287605">
    <property type="component" value="Unassembled WGS sequence"/>
</dbReference>
<evidence type="ECO:0000259" key="1">
    <source>
        <dbReference type="Pfam" id="PF00308"/>
    </source>
</evidence>
<dbReference type="SUPFAM" id="SSF52540">
    <property type="entry name" value="P-loop containing nucleoside triphosphate hydrolases"/>
    <property type="match status" value="1"/>
</dbReference>
<feature type="domain" description="Chromosomal replication initiator protein DnaA ATPAse" evidence="1">
    <location>
        <begin position="152"/>
        <end position="228"/>
    </location>
</feature>
<dbReference type="Gene3D" id="3.40.50.300">
    <property type="entry name" value="P-loop containing nucleotide triphosphate hydrolases"/>
    <property type="match status" value="1"/>
</dbReference>
<accession>A0A430AXB2</accession>
<dbReference type="PANTHER" id="PTHR30050:SF8">
    <property type="entry name" value="PRIMOSOMAL PROTEIN DNAI"/>
    <property type="match status" value="1"/>
</dbReference>